<dbReference type="EMBL" id="GG662820">
    <property type="protein sequence ID" value="EAR89521.1"/>
    <property type="molecule type" value="Genomic_DNA"/>
</dbReference>
<keyword evidence="4" id="KW-1185">Reference proteome</keyword>
<protein>
    <submittedName>
        <fullName evidence="3">Uncharacterized protein</fullName>
    </submittedName>
</protein>
<feature type="compositionally biased region" description="Polar residues" evidence="2">
    <location>
        <begin position="1130"/>
        <end position="1140"/>
    </location>
</feature>
<feature type="compositionally biased region" description="Acidic residues" evidence="2">
    <location>
        <begin position="435"/>
        <end position="444"/>
    </location>
</feature>
<feature type="compositionally biased region" description="Low complexity" evidence="2">
    <location>
        <begin position="808"/>
        <end position="817"/>
    </location>
</feature>
<dbReference type="HOGENOM" id="CLU_242690_0_0_1"/>
<feature type="region of interest" description="Disordered" evidence="2">
    <location>
        <begin position="248"/>
        <end position="279"/>
    </location>
</feature>
<feature type="compositionally biased region" description="Basic and acidic residues" evidence="2">
    <location>
        <begin position="1378"/>
        <end position="1392"/>
    </location>
</feature>
<name>Q22W96_TETTS</name>
<feature type="region of interest" description="Disordered" evidence="2">
    <location>
        <begin position="799"/>
        <end position="829"/>
    </location>
</feature>
<feature type="compositionally biased region" description="Basic and acidic residues" evidence="2">
    <location>
        <begin position="486"/>
        <end position="524"/>
    </location>
</feature>
<feature type="region of interest" description="Disordered" evidence="2">
    <location>
        <begin position="1255"/>
        <end position="1274"/>
    </location>
</feature>
<feature type="region of interest" description="Disordered" evidence="2">
    <location>
        <begin position="1298"/>
        <end position="1318"/>
    </location>
</feature>
<organism evidence="3 4">
    <name type="scientific">Tetrahymena thermophila (strain SB210)</name>
    <dbReference type="NCBI Taxonomy" id="312017"/>
    <lineage>
        <taxon>Eukaryota</taxon>
        <taxon>Sar</taxon>
        <taxon>Alveolata</taxon>
        <taxon>Ciliophora</taxon>
        <taxon>Intramacronucleata</taxon>
        <taxon>Oligohymenophorea</taxon>
        <taxon>Hymenostomatida</taxon>
        <taxon>Tetrahymenina</taxon>
        <taxon>Tetrahymenidae</taxon>
        <taxon>Tetrahymena</taxon>
    </lineage>
</organism>
<evidence type="ECO:0000313" key="4">
    <source>
        <dbReference type="Proteomes" id="UP000009168"/>
    </source>
</evidence>
<feature type="coiled-coil region" evidence="1">
    <location>
        <begin position="1454"/>
        <end position="1492"/>
    </location>
</feature>
<keyword evidence="1" id="KW-0175">Coiled coil</keyword>
<sequence length="1645" mass="193134">MSSQGKRQDKTNDSASGQDLDQDQKKNNVKNPVSKNKRGSSHGPSNKKMDIWHRNEMEKHRKMMEQNQKRMKENTLKEKNEQEKADKEQQEILEKLKKEKKEQYEKYLKTNIRQNDINYQKQKPAVNIYKSIDIINGVENANKLQEDNDNKKMLKQWVPRPVPLEDAEKHLKQQKIEQELYENQMKQMELVQLLEEKKMLDMYKNLPKPKNQKRNSNQDQENINEEDEYNYQSGSFSGVGQSNLYVDSENESQVRKKMKKNESSQLKENSPSYVAADYKKKNKNNKEDYLYNQEISIVQDKYDINGGDRTKTPDMLGFEVYNQNYKAKIQSEQNAKKNQESQQSKNKEKQNSQGKKENSPSQNNKQKKEQNAIKQKDQKKSDNYGEWKFDEGNSFDNKQEKEPFVQKVLPNGMTNHHKEVALSKNFQKIQFELDGQEEEEEVQEVEIGQKNDRSQVFQNIQNKPSTSQSGSGVKNQIQDKQSNQSEIKRQLDQKEMELLKQKQEQLIKQKKEQKQKESEMDKQKQQYLSQFYKQDTKNQDSNQENKEQILKEFKNQFNDLKKQYNYHRQITNQSSKSNLQTTTNENNAEQETQQKGNKIDNKKNQRYDQQPQIKSPQPEQDEYLLEQADFDNELMSKQSQMNNSGKVVKRTNYLKDVSKFSMKPQPPAEKPSYSKNQKERRKFWERKTNEDFLNQSIEEKATFTAISKFKSKLQNNINIDKQLNNEEKQNISPEKAEKKKELEEWQKINEQEVKLQKEILKIHLDNLEKVKDVEEKNQINTSQNISQMIENKSKSRINTATSNKSAVTQKTTKTNKTTTHKDHGGHKNAINQINPISEIENEDDIEASLMNLDNQLSNQKNRITLMTAEIEQSLKPKHPQLRKEILNNPQMLQQNPFTVDITSLDKDYLEEEKQKFFTPIQQNHKQSKLNISHISSVSNQKELLGNRPVSNKTSITNSQFNSLAVIPPHFNQQNQNSQSHSNFQDKLPKINQNHIQSIEPLQDKSRIEIQKQNTTNSQIQRSKNQSRQSSNQSSIVTVPIQKNQNEGQNNIITQKKNIDSKDKVMQIKNKEMELKKKFPEFFSEEDQQDVTPKMKQKQIKEQNQIVSHNQIQKQQIDNDSQERQIIQNVSVQQSESASRPNRQESSRSLNKKKQVQQELPQLNHQVVEQDKEDLKQWWKSVQKSIEKSYENTPSQKFSDDKNSPQGFNEEKQGKNEQIQSKNISHKQKRELDQERQSLKVQPEQNNDDETINQQAESKEQNIQKEQQNKQNQITKEQQIALNKEERKKMIMKKFLEECEEDEQNNEEKKQQNNFDFEKNNLNENVKLQNEQPKKKLIEIQFEQNKAEPKKSRRIKNNDGIEINESEIMSDNFSVVSKKNGEESSKNNRKEFRNFSGKSNENLQKIKESKSRQKSADSSNTHDSRSKIVKQLRDQSSNQSSPTNPSKKRVEKVLDKNVIAKVEQQQQQIEQAIKQTLEKLEQAEIEQLHKEQEKQKVNITKRKSNVSSNNSNVEKELSEISHNYSFAESDISHLTGNGNYATRQVIKKNYIVTGKVPSRYNHENLYPSKNKSTNNSFNDNASNMSSSKFIFQKENMHDSKLVLNNQSNIQSKAVIPENKDIIDEEEYQGDIKINRNVNLQKLLFVD</sequence>
<feature type="region of interest" description="Disordered" evidence="2">
    <location>
        <begin position="435"/>
        <end position="619"/>
    </location>
</feature>
<dbReference type="InParanoid" id="Q22W96"/>
<feature type="compositionally biased region" description="Basic and acidic residues" evidence="2">
    <location>
        <begin position="334"/>
        <end position="358"/>
    </location>
</feature>
<feature type="compositionally biased region" description="Basic and acidic residues" evidence="2">
    <location>
        <begin position="1305"/>
        <end position="1318"/>
    </location>
</feature>
<feature type="compositionally biased region" description="Polar residues" evidence="2">
    <location>
        <begin position="454"/>
        <end position="485"/>
    </location>
</feature>
<dbReference type="RefSeq" id="XP_001009766.1">
    <property type="nucleotide sequence ID" value="XM_001009766.1"/>
</dbReference>
<feature type="compositionally biased region" description="Basic and acidic residues" evidence="2">
    <location>
        <begin position="597"/>
        <end position="606"/>
    </location>
</feature>
<feature type="compositionally biased region" description="Low complexity" evidence="2">
    <location>
        <begin position="1016"/>
        <end position="1035"/>
    </location>
</feature>
<evidence type="ECO:0000313" key="3">
    <source>
        <dbReference type="EMBL" id="EAR89521.1"/>
    </source>
</evidence>
<feature type="compositionally biased region" description="Basic and acidic residues" evidence="2">
    <location>
        <begin position="1403"/>
        <end position="1425"/>
    </location>
</feature>
<feature type="region of interest" description="Disordered" evidence="2">
    <location>
        <begin position="1340"/>
        <end position="1449"/>
    </location>
</feature>
<feature type="compositionally biased region" description="Low complexity" evidence="2">
    <location>
        <begin position="1263"/>
        <end position="1274"/>
    </location>
</feature>
<feature type="coiled-coil region" evidence="1">
    <location>
        <begin position="842"/>
        <end position="869"/>
    </location>
</feature>
<dbReference type="KEGG" id="tet:TTHERM_00158380"/>
<feature type="compositionally biased region" description="Polar residues" evidence="2">
    <location>
        <begin position="1156"/>
        <end position="1165"/>
    </location>
</feature>
<feature type="compositionally biased region" description="Polar residues" evidence="2">
    <location>
        <begin position="607"/>
        <end position="618"/>
    </location>
</feature>
<feature type="compositionally biased region" description="Low complexity" evidence="2">
    <location>
        <begin position="578"/>
        <end position="594"/>
    </location>
</feature>
<feature type="coiled-coil region" evidence="1">
    <location>
        <begin position="164"/>
        <end position="191"/>
    </location>
</feature>
<evidence type="ECO:0000256" key="1">
    <source>
        <dbReference type="SAM" id="Coils"/>
    </source>
</evidence>
<feature type="region of interest" description="Disordered" evidence="2">
    <location>
        <begin position="1"/>
        <end position="89"/>
    </location>
</feature>
<feature type="compositionally biased region" description="Polar residues" evidence="2">
    <location>
        <begin position="1366"/>
        <end position="1376"/>
    </location>
</feature>
<feature type="region of interest" description="Disordered" evidence="2">
    <location>
        <begin position="330"/>
        <end position="412"/>
    </location>
</feature>
<proteinExistence type="predicted"/>
<feature type="compositionally biased region" description="Low complexity" evidence="2">
    <location>
        <begin position="1434"/>
        <end position="1444"/>
    </location>
</feature>
<dbReference type="GeneID" id="7835197"/>
<feature type="region of interest" description="Disordered" evidence="2">
    <location>
        <begin position="1012"/>
        <end position="1035"/>
    </location>
</feature>
<feature type="region of interest" description="Disordered" evidence="2">
    <location>
        <begin position="657"/>
        <end position="680"/>
    </location>
</feature>
<feature type="region of interest" description="Disordered" evidence="2">
    <location>
        <begin position="1130"/>
        <end position="1165"/>
    </location>
</feature>
<evidence type="ECO:0000256" key="2">
    <source>
        <dbReference type="SAM" id="MobiDB-lite"/>
    </source>
</evidence>
<feature type="compositionally biased region" description="Basic and acidic residues" evidence="2">
    <location>
        <begin position="366"/>
        <end position="404"/>
    </location>
</feature>
<gene>
    <name evidence="3" type="ORF">TTHERM_00158380</name>
</gene>
<dbReference type="Proteomes" id="UP000009168">
    <property type="component" value="Unassembled WGS sequence"/>
</dbReference>
<feature type="compositionally biased region" description="Basic and acidic residues" evidence="2">
    <location>
        <begin position="1197"/>
        <end position="1214"/>
    </location>
</feature>
<feature type="compositionally biased region" description="Basic and acidic residues" evidence="2">
    <location>
        <begin position="1"/>
        <end position="12"/>
    </location>
</feature>
<feature type="region of interest" description="Disordered" evidence="2">
    <location>
        <begin position="1188"/>
        <end position="1250"/>
    </location>
</feature>
<feature type="compositionally biased region" description="Basic and acidic residues" evidence="2">
    <location>
        <begin position="47"/>
        <end position="89"/>
    </location>
</feature>
<accession>Q22W96</accession>
<feature type="compositionally biased region" description="Polar residues" evidence="2">
    <location>
        <begin position="566"/>
        <end position="577"/>
    </location>
</feature>
<feature type="compositionally biased region" description="Basic and acidic residues" evidence="2">
    <location>
        <begin position="534"/>
        <end position="562"/>
    </location>
</feature>
<feature type="compositionally biased region" description="Polar residues" evidence="2">
    <location>
        <begin position="263"/>
        <end position="272"/>
    </location>
</feature>
<dbReference type="OMA" id="WADESME"/>
<reference evidence="4" key="1">
    <citation type="journal article" date="2006" name="PLoS Biol.">
        <title>Macronuclear genome sequence of the ciliate Tetrahymena thermophila, a model eukaryote.</title>
        <authorList>
            <person name="Eisen J.A."/>
            <person name="Coyne R.S."/>
            <person name="Wu M."/>
            <person name="Wu D."/>
            <person name="Thiagarajan M."/>
            <person name="Wortman J.R."/>
            <person name="Badger J.H."/>
            <person name="Ren Q."/>
            <person name="Amedeo P."/>
            <person name="Jones K.M."/>
            <person name="Tallon L.J."/>
            <person name="Delcher A.L."/>
            <person name="Salzberg S.L."/>
            <person name="Silva J.C."/>
            <person name="Haas B.J."/>
            <person name="Majoros W.H."/>
            <person name="Farzad M."/>
            <person name="Carlton J.M."/>
            <person name="Smith R.K. Jr."/>
            <person name="Garg J."/>
            <person name="Pearlman R.E."/>
            <person name="Karrer K.M."/>
            <person name="Sun L."/>
            <person name="Manning G."/>
            <person name="Elde N.C."/>
            <person name="Turkewitz A.P."/>
            <person name="Asai D.J."/>
            <person name="Wilkes D.E."/>
            <person name="Wang Y."/>
            <person name="Cai H."/>
            <person name="Collins K."/>
            <person name="Stewart B.A."/>
            <person name="Lee S.R."/>
            <person name="Wilamowska K."/>
            <person name="Weinberg Z."/>
            <person name="Ruzzo W.L."/>
            <person name="Wloga D."/>
            <person name="Gaertig J."/>
            <person name="Frankel J."/>
            <person name="Tsao C.-C."/>
            <person name="Gorovsky M.A."/>
            <person name="Keeling P.J."/>
            <person name="Waller R.F."/>
            <person name="Patron N.J."/>
            <person name="Cherry J.M."/>
            <person name="Stover N.A."/>
            <person name="Krieger C.J."/>
            <person name="del Toro C."/>
            <person name="Ryder H.F."/>
            <person name="Williamson S.C."/>
            <person name="Barbeau R.A."/>
            <person name="Hamilton E.P."/>
            <person name="Orias E."/>
        </authorList>
    </citation>
    <scope>NUCLEOTIDE SEQUENCE [LARGE SCALE GENOMIC DNA]</scope>
    <source>
        <strain evidence="4">SB210</strain>
    </source>
</reference>